<organism evidence="7 8">
    <name type="scientific">Planktomarina temperata RCA23</name>
    <dbReference type="NCBI Taxonomy" id="666509"/>
    <lineage>
        <taxon>Bacteria</taxon>
        <taxon>Pseudomonadati</taxon>
        <taxon>Pseudomonadota</taxon>
        <taxon>Alphaproteobacteria</taxon>
        <taxon>Rhodobacterales</taxon>
        <taxon>Paracoccaceae</taxon>
        <taxon>Planktomarina</taxon>
    </lineage>
</organism>
<evidence type="ECO:0000256" key="2">
    <source>
        <dbReference type="ARBA" id="ARBA00009820"/>
    </source>
</evidence>
<evidence type="ECO:0000313" key="7">
    <source>
        <dbReference type="EMBL" id="AII87507.1"/>
    </source>
</evidence>
<dbReference type="InterPro" id="IPR007195">
    <property type="entry name" value="TolB_N"/>
</dbReference>
<evidence type="ECO:0000256" key="1">
    <source>
        <dbReference type="ARBA" id="ARBA00004418"/>
    </source>
</evidence>
<dbReference type="AlphaFoldDB" id="A0AAN0VIZ1"/>
<proteinExistence type="inferred from homology"/>
<dbReference type="SUPFAM" id="SSF69304">
    <property type="entry name" value="Tricorn protease N-terminal domain"/>
    <property type="match status" value="1"/>
</dbReference>
<dbReference type="EMBL" id="CP003984">
    <property type="protein sequence ID" value="AII87507.1"/>
    <property type="molecule type" value="Genomic_DNA"/>
</dbReference>
<reference evidence="7 8" key="1">
    <citation type="journal article" date="2014" name="ISME J.">
        <title>Adaptation of an abundant Roseobacter RCA organism to pelagic systems revealed by genomic and transcriptomic analyses.</title>
        <authorList>
            <person name="Voget S."/>
            <person name="Wemheuer B."/>
            <person name="Brinkhoff T."/>
            <person name="Vollmers J."/>
            <person name="Dietrich S."/>
            <person name="Giebel H.A."/>
            <person name="Beardsley C."/>
            <person name="Sardemann C."/>
            <person name="Bakenhus I."/>
            <person name="Billerbeck S."/>
            <person name="Daniel R."/>
            <person name="Simon M."/>
        </authorList>
    </citation>
    <scope>NUCLEOTIDE SEQUENCE [LARGE SCALE GENOMIC DNA]</scope>
    <source>
        <strain evidence="7 8">RCA23</strain>
    </source>
</reference>
<dbReference type="GO" id="GO:0051301">
    <property type="term" value="P:cell division"/>
    <property type="evidence" value="ECO:0007669"/>
    <property type="project" value="UniProtKB-UniRule"/>
</dbReference>
<dbReference type="Gene3D" id="2.120.10.30">
    <property type="entry name" value="TolB, C-terminal domain"/>
    <property type="match status" value="1"/>
</dbReference>
<comment type="similarity">
    <text evidence="2 5">Belongs to the TolB family.</text>
</comment>
<keyword evidence="4 5" id="KW-0574">Periplasm</keyword>
<evidence type="ECO:0000313" key="8">
    <source>
        <dbReference type="Proteomes" id="UP000028680"/>
    </source>
</evidence>
<dbReference type="KEGG" id="ptp:RCA23_c19760"/>
<keyword evidence="5" id="KW-0131">Cell cycle</keyword>
<comment type="subcellular location">
    <subcellularLocation>
        <location evidence="1 5">Periplasm</location>
    </subcellularLocation>
</comment>
<dbReference type="GO" id="GO:0042597">
    <property type="term" value="C:periplasmic space"/>
    <property type="evidence" value="ECO:0007669"/>
    <property type="project" value="UniProtKB-SubCell"/>
</dbReference>
<dbReference type="InterPro" id="IPR011659">
    <property type="entry name" value="WD40"/>
</dbReference>
<protein>
    <recommendedName>
        <fullName evidence="5">Tol-Pal system protein TolB</fullName>
    </recommendedName>
</protein>
<gene>
    <name evidence="5 7" type="primary">tolB</name>
    <name evidence="7" type="ORF">RCA23_c19760</name>
</gene>
<evidence type="ECO:0000256" key="4">
    <source>
        <dbReference type="ARBA" id="ARBA00022764"/>
    </source>
</evidence>
<dbReference type="InterPro" id="IPR014167">
    <property type="entry name" value="Tol-Pal_TolB"/>
</dbReference>
<keyword evidence="5" id="KW-0132">Cell division</keyword>
<dbReference type="RefSeq" id="WP_044050209.1">
    <property type="nucleotide sequence ID" value="NZ_CP003984.1"/>
</dbReference>
<dbReference type="Proteomes" id="UP000028680">
    <property type="component" value="Chromosome"/>
</dbReference>
<comment type="function">
    <text evidence="5">Part of the Tol-Pal system, which plays a role in outer membrane invagination during cell division and is important for maintaining outer membrane integrity.</text>
</comment>
<sequence length="440" mass="48267">MKRLIYFGVLAFGLWTGAGMAQNGPLRIEITDGVIEPLTFAVPMFEAENIEAVTIATEMSRIVATDLSSSGLFREVPPSRFIAQRSSFAEPVRYPDWRAINTQALVTAAVKTTSFGRLTVKFRIFDIYSGVQLGSGMQLSGSTKAVRRMAHKVADQVYARITGEGPYFDSKIVFVSESGPKDQRLKRLAIMDYDGENLQFLTGNENTVLAPRVSSDGKQVLYTSWETGFPQIYQLNVRSAARKRLPTPDNGMAFSPRFSPDAKRVVYSFEQGGNTDIYMMELSSARSARMTSSPSIDTAPSFSPDGRSIVFESDRSGTQQLYLMSVAGGTPKRISFGNGRYGTPVWSPRGDLIAFTKQSNGRFGIGVMRTDGSEERLLSASFLDEGPSWSPNGRVIMFTRETQGPKGAPSLYSVDISGRNLRALNLRSPASDPSWGPVLP</sequence>
<dbReference type="InterPro" id="IPR011042">
    <property type="entry name" value="6-blade_b-propeller_TolB-like"/>
</dbReference>
<evidence type="ECO:0000259" key="6">
    <source>
        <dbReference type="Pfam" id="PF04052"/>
    </source>
</evidence>
<keyword evidence="3 5" id="KW-0732">Signal</keyword>
<feature type="domain" description="TolB N-terminal" evidence="6">
    <location>
        <begin position="26"/>
        <end position="132"/>
    </location>
</feature>
<evidence type="ECO:0000256" key="5">
    <source>
        <dbReference type="HAMAP-Rule" id="MF_00671"/>
    </source>
</evidence>
<name>A0AAN0VIZ1_9RHOB</name>
<dbReference type="PANTHER" id="PTHR36842">
    <property type="entry name" value="PROTEIN TOLB HOMOLOG"/>
    <property type="match status" value="1"/>
</dbReference>
<dbReference type="Pfam" id="PF07676">
    <property type="entry name" value="PD40"/>
    <property type="match status" value="4"/>
</dbReference>
<dbReference type="Pfam" id="PF04052">
    <property type="entry name" value="TolB_N"/>
    <property type="match status" value="1"/>
</dbReference>
<dbReference type="GO" id="GO:0017038">
    <property type="term" value="P:protein import"/>
    <property type="evidence" value="ECO:0007669"/>
    <property type="project" value="InterPro"/>
</dbReference>
<dbReference type="NCBIfam" id="TIGR02800">
    <property type="entry name" value="propeller_TolB"/>
    <property type="match status" value="1"/>
</dbReference>
<comment type="subunit">
    <text evidence="5">The Tol-Pal system is composed of five core proteins: the inner membrane proteins TolA, TolQ and TolR, the periplasmic protein TolB and the outer membrane protein Pal. They form a network linking the inner and outer membranes and the peptidoglycan layer.</text>
</comment>
<dbReference type="SUPFAM" id="SSF52964">
    <property type="entry name" value="TolB, N-terminal domain"/>
    <property type="match status" value="1"/>
</dbReference>
<dbReference type="HAMAP" id="MF_00671">
    <property type="entry name" value="TolB"/>
    <property type="match status" value="1"/>
</dbReference>
<accession>A0AAN0VIZ1</accession>
<evidence type="ECO:0000256" key="3">
    <source>
        <dbReference type="ARBA" id="ARBA00022729"/>
    </source>
</evidence>
<dbReference type="PANTHER" id="PTHR36842:SF1">
    <property type="entry name" value="PROTEIN TOLB"/>
    <property type="match status" value="1"/>
</dbReference>
<keyword evidence="8" id="KW-1185">Reference proteome</keyword>
<dbReference type="Gene3D" id="3.40.50.10070">
    <property type="entry name" value="TolB, N-terminal domain"/>
    <property type="match status" value="1"/>
</dbReference>